<dbReference type="EMBL" id="CP047169">
    <property type="protein sequence ID" value="QRF68898.1"/>
    <property type="molecule type" value="Genomic_DNA"/>
</dbReference>
<dbReference type="Proteomes" id="UP000596387">
    <property type="component" value="Plasmid p-SCP3"/>
</dbReference>
<proteinExistence type="predicted"/>
<evidence type="ECO:0000313" key="4">
    <source>
        <dbReference type="Proteomes" id="UP000596387"/>
    </source>
</evidence>
<keyword evidence="2" id="KW-0964">Secreted</keyword>
<keyword evidence="3" id="KW-0614">Plasmid</keyword>
<comment type="subcellular location">
    <subcellularLocation>
        <location evidence="1">Secreted</location>
    </subcellularLocation>
</comment>
<evidence type="ECO:0000256" key="2">
    <source>
        <dbReference type="ARBA" id="ARBA00022525"/>
    </source>
</evidence>
<dbReference type="PRINTS" id="PR00313">
    <property type="entry name" value="CABNDNGRPT"/>
</dbReference>
<evidence type="ECO:0000313" key="3">
    <source>
        <dbReference type="EMBL" id="QRF68898.1"/>
    </source>
</evidence>
<dbReference type="InterPro" id="IPR050557">
    <property type="entry name" value="RTX_toxin/Mannuronan_C5-epim"/>
</dbReference>
<dbReference type="InterPro" id="IPR001343">
    <property type="entry name" value="Hemolysn_Ca-bd"/>
</dbReference>
<dbReference type="InterPro" id="IPR011049">
    <property type="entry name" value="Serralysin-like_metalloprot_C"/>
</dbReference>
<organism evidence="3 4">
    <name type="scientific">Ponticoccus alexandrii</name>
    <dbReference type="NCBI Taxonomy" id="1943633"/>
    <lineage>
        <taxon>Bacteria</taxon>
        <taxon>Pseudomonadati</taxon>
        <taxon>Pseudomonadota</taxon>
        <taxon>Alphaproteobacteria</taxon>
        <taxon>Rhodobacterales</taxon>
        <taxon>Roseobacteraceae</taxon>
        <taxon>Ponticoccus</taxon>
    </lineage>
</organism>
<geneLocation type="plasmid" evidence="3 4">
    <name>p-SCP3</name>
</geneLocation>
<dbReference type="Pfam" id="PF00353">
    <property type="entry name" value="HemolysinCabind"/>
    <property type="match status" value="4"/>
</dbReference>
<reference evidence="3 4" key="1">
    <citation type="submission" date="2019-12" db="EMBL/GenBank/DDBJ databases">
        <title>Complete Genome Sequence of a Quorum-Sensing Bacterium,Rhodobacteraceae bacterium C31, Isolated from a marine microalgae symbiotic bacteria.</title>
        <authorList>
            <person name="Zhang Y."/>
        </authorList>
    </citation>
    <scope>NUCLEOTIDE SEQUENCE [LARGE SCALE GENOMIC DNA]</scope>
    <source>
        <strain evidence="3 4">C31</strain>
        <plasmid evidence="3 4">p-SCP3</plasmid>
    </source>
</reference>
<protein>
    <recommendedName>
        <fullName evidence="5">Calcium-binding protein</fullName>
    </recommendedName>
</protein>
<accession>A0ABX7FEC2</accession>
<dbReference type="Gene3D" id="2.150.10.10">
    <property type="entry name" value="Serralysin-like metalloprotease, C-terminal"/>
    <property type="match status" value="4"/>
</dbReference>
<sequence length="703" mass="70601">MASFVIDTYTTAARTLTGFETGLVLKDGFIESSTPVTVTGTDSNVSKLTVQGTLYSAINNSSLPVVDVDGVEFLMTVSQTGEVLGAYTSGMNVTVSNAFRLTNLGLISANDTASDGLLLITSDTYATFEVFNGGTITSMGYGIDFSAALGTVEIDNSGTLRGELGAIRGITSDADLDLDNSGLVQGGIRTGSGNDVVNNSGTIIGEVDLNSGFNYFTNSGTINGYFEAGGMSTLLNTGEILGTVTLNGTSGGTVLNSGDILEDVTLTAYSDTFNGFGGTVSGSISGGAGSDTYYFDTVASLGLGVVEENSAGYDAVHVAFSHTLSANVEKLVLLDAAGAANGTGNASDNDIFGNNSANDLQGLDGSDYILGNGGNDTLAGGQGDDLLVGGSGADVLNGGVGSDTAGYGESQGWVNVSLLTGFVGGGFGSHAIGDVFVSIENITGSNYNDLINGDHGANILEGGGGNDNLRGRGGADQLLGGSGNDTADYADSAGWVNVSLLTGFAGGGAGSHAIGDTFSSIENLIGSNFDDLLSGDSFNNILEGRAGADVLDGNAGSDTLSYASSAGFVNVSLLSGFAGGGSGSHAIGDTWTEMENLTGSAYDDLLNGDNFNNVLTGNAGNDQLRGNNGLDTFVFADGFGNDTVLDFGNGSELFDFTGHTGVDSFGDLAVSDVGANALIEDGFGNSITVTGAAGLIDATDFIF</sequence>
<keyword evidence="4" id="KW-1185">Reference proteome</keyword>
<evidence type="ECO:0008006" key="5">
    <source>
        <dbReference type="Google" id="ProtNLM"/>
    </source>
</evidence>
<dbReference type="PANTHER" id="PTHR38340">
    <property type="entry name" value="S-LAYER PROTEIN"/>
    <property type="match status" value="1"/>
</dbReference>
<dbReference type="InterPro" id="IPR018511">
    <property type="entry name" value="Hemolysin-typ_Ca-bd_CS"/>
</dbReference>
<gene>
    <name evidence="3" type="ORF">GQA70_21240</name>
</gene>
<dbReference type="PROSITE" id="PS00330">
    <property type="entry name" value="HEMOLYSIN_CALCIUM"/>
    <property type="match status" value="4"/>
</dbReference>
<evidence type="ECO:0000256" key="1">
    <source>
        <dbReference type="ARBA" id="ARBA00004613"/>
    </source>
</evidence>
<dbReference type="SUPFAM" id="SSF51120">
    <property type="entry name" value="beta-Roll"/>
    <property type="match status" value="3"/>
</dbReference>
<dbReference type="RefSeq" id="WP_023848002.1">
    <property type="nucleotide sequence ID" value="NZ_CP047169.1"/>
</dbReference>
<name>A0ABX7FEC2_9RHOB</name>
<dbReference type="PANTHER" id="PTHR38340:SF1">
    <property type="entry name" value="S-LAYER PROTEIN"/>
    <property type="match status" value="1"/>
</dbReference>